<organism evidence="1 2">
    <name type="scientific">Paenibacillus mucilaginosus K02</name>
    <dbReference type="NCBI Taxonomy" id="997761"/>
    <lineage>
        <taxon>Bacteria</taxon>
        <taxon>Bacillati</taxon>
        <taxon>Bacillota</taxon>
        <taxon>Bacilli</taxon>
        <taxon>Bacillales</taxon>
        <taxon>Paenibacillaceae</taxon>
        <taxon>Paenibacillus</taxon>
    </lineage>
</organism>
<proteinExistence type="predicted"/>
<dbReference type="HOGENOM" id="CLU_3255095_0_0_9"/>
<evidence type="ECO:0000313" key="2">
    <source>
        <dbReference type="Proteomes" id="UP000007392"/>
    </source>
</evidence>
<protein>
    <submittedName>
        <fullName evidence="1">Uncharacterized protein</fullName>
    </submittedName>
</protein>
<gene>
    <name evidence="1" type="ORF">B2K_40355</name>
</gene>
<dbReference type="EMBL" id="CP003422">
    <property type="protein sequence ID" value="AGN70820.1"/>
    <property type="molecule type" value="Genomic_DNA"/>
</dbReference>
<sequence length="42" mass="4728">MYFGSSGRSSLSWSGLRRSSLCRSGNRFYQSGRQGFFQGLCL</sequence>
<dbReference type="Proteomes" id="UP000007392">
    <property type="component" value="Chromosome"/>
</dbReference>
<dbReference type="KEGG" id="pmw:B2K_40355"/>
<dbReference type="AlphaFoldDB" id="R9UQ73"/>
<reference evidence="1 2" key="1">
    <citation type="submission" date="2013-06" db="EMBL/GenBank/DDBJ databases">
        <title>Complete genome sequence of Paenibacillus mucilaginosus K02.</title>
        <authorList>
            <person name="Xiao B."/>
            <person name="Sun L."/>
            <person name="Xiao L."/>
            <person name="Lian B."/>
        </authorList>
    </citation>
    <scope>NUCLEOTIDE SEQUENCE [LARGE SCALE GENOMIC DNA]</scope>
    <source>
        <strain evidence="1 2">K02</strain>
    </source>
</reference>
<evidence type="ECO:0000313" key="1">
    <source>
        <dbReference type="EMBL" id="AGN70820.1"/>
    </source>
</evidence>
<accession>R9UQ73</accession>
<name>R9UQ73_9BACL</name>